<evidence type="ECO:0000256" key="3">
    <source>
        <dbReference type="ARBA" id="ARBA00022692"/>
    </source>
</evidence>
<comment type="similarity">
    <text evidence="7 10">Belongs to the fluoride channel Fluc/FEX (TC 1.A.43) family.</text>
</comment>
<organism evidence="11 12">
    <name type="scientific">Isoptericola chiayiensis</name>
    <dbReference type="NCBI Taxonomy" id="579446"/>
    <lineage>
        <taxon>Bacteria</taxon>
        <taxon>Bacillati</taxon>
        <taxon>Actinomycetota</taxon>
        <taxon>Actinomycetes</taxon>
        <taxon>Micrococcales</taxon>
        <taxon>Promicromonosporaceae</taxon>
        <taxon>Isoptericola</taxon>
    </lineage>
</organism>
<proteinExistence type="inferred from homology"/>
<gene>
    <name evidence="10 11" type="primary">crcB</name>
    <name evidence="10" type="synonym">fluC</name>
    <name evidence="11" type="ORF">GCM10023216_00760</name>
</gene>
<comment type="function">
    <text evidence="9 10">Fluoride-specific ion channel. Important for reducing fluoride concentration in the cell, thus reducing its toxicity.</text>
</comment>
<dbReference type="InterPro" id="IPR003691">
    <property type="entry name" value="FluC"/>
</dbReference>
<keyword evidence="12" id="KW-1185">Reference proteome</keyword>
<evidence type="ECO:0000256" key="2">
    <source>
        <dbReference type="ARBA" id="ARBA00022475"/>
    </source>
</evidence>
<keyword evidence="2 10" id="KW-1003">Cell membrane</keyword>
<evidence type="ECO:0000256" key="4">
    <source>
        <dbReference type="ARBA" id="ARBA00022989"/>
    </source>
</evidence>
<evidence type="ECO:0000256" key="7">
    <source>
        <dbReference type="ARBA" id="ARBA00035120"/>
    </source>
</evidence>
<keyword evidence="4 10" id="KW-1133">Transmembrane helix</keyword>
<evidence type="ECO:0000256" key="5">
    <source>
        <dbReference type="ARBA" id="ARBA00023136"/>
    </source>
</evidence>
<sequence>MTGLLAAVLVGVGGGLGAAVRFWAADTIKARRPDGFPWGTWIVNALGALLIGLVTGWLAFSDAGEHWHLLLAIGVCGGFTTFSTAIVETVTMMRGGRHAAAVGHALSTLAVSWAAVVAGFALMAALLG</sequence>
<dbReference type="Proteomes" id="UP001500956">
    <property type="component" value="Unassembled WGS sequence"/>
</dbReference>
<evidence type="ECO:0000256" key="9">
    <source>
        <dbReference type="ARBA" id="ARBA00049940"/>
    </source>
</evidence>
<feature type="transmembrane region" description="Helical" evidence="10">
    <location>
        <begin position="67"/>
        <end position="86"/>
    </location>
</feature>
<name>A0ABP8XWB7_9MICO</name>
<keyword evidence="3 10" id="KW-0812">Transmembrane</keyword>
<keyword evidence="10" id="KW-0915">Sodium</keyword>
<keyword evidence="5 10" id="KW-0472">Membrane</keyword>
<evidence type="ECO:0000256" key="8">
    <source>
        <dbReference type="ARBA" id="ARBA00035585"/>
    </source>
</evidence>
<evidence type="ECO:0000256" key="6">
    <source>
        <dbReference type="ARBA" id="ARBA00023303"/>
    </source>
</evidence>
<comment type="subcellular location">
    <subcellularLocation>
        <location evidence="1 10">Cell membrane</location>
        <topology evidence="1 10">Multi-pass membrane protein</topology>
    </subcellularLocation>
</comment>
<feature type="binding site" evidence="10">
    <location>
        <position position="77"/>
    </location>
    <ligand>
        <name>Na(+)</name>
        <dbReference type="ChEBI" id="CHEBI:29101"/>
        <note>structural</note>
    </ligand>
</feature>
<dbReference type="HAMAP" id="MF_00454">
    <property type="entry name" value="FluC"/>
    <property type="match status" value="1"/>
</dbReference>
<feature type="transmembrane region" description="Helical" evidence="10">
    <location>
        <begin position="41"/>
        <end position="60"/>
    </location>
</feature>
<keyword evidence="10" id="KW-0813">Transport</keyword>
<keyword evidence="10" id="KW-0406">Ion transport</keyword>
<keyword evidence="6 10" id="KW-0407">Ion channel</keyword>
<dbReference type="PANTHER" id="PTHR28259">
    <property type="entry name" value="FLUORIDE EXPORT PROTEIN 1-RELATED"/>
    <property type="match status" value="1"/>
</dbReference>
<evidence type="ECO:0000313" key="12">
    <source>
        <dbReference type="Proteomes" id="UP001500956"/>
    </source>
</evidence>
<protein>
    <recommendedName>
        <fullName evidence="10">Fluoride-specific ion channel FluC</fullName>
    </recommendedName>
</protein>
<feature type="binding site" evidence="10">
    <location>
        <position position="80"/>
    </location>
    <ligand>
        <name>Na(+)</name>
        <dbReference type="ChEBI" id="CHEBI:29101"/>
        <note>structural</note>
    </ligand>
</feature>
<accession>A0ABP8XWB7</accession>
<dbReference type="Pfam" id="PF02537">
    <property type="entry name" value="CRCB"/>
    <property type="match status" value="1"/>
</dbReference>
<evidence type="ECO:0000256" key="1">
    <source>
        <dbReference type="ARBA" id="ARBA00004651"/>
    </source>
</evidence>
<dbReference type="NCBIfam" id="TIGR00494">
    <property type="entry name" value="crcB"/>
    <property type="match status" value="1"/>
</dbReference>
<comment type="catalytic activity">
    <reaction evidence="8">
        <text>fluoride(in) = fluoride(out)</text>
        <dbReference type="Rhea" id="RHEA:76159"/>
        <dbReference type="ChEBI" id="CHEBI:17051"/>
    </reaction>
    <physiologicalReaction direction="left-to-right" evidence="8">
        <dbReference type="Rhea" id="RHEA:76160"/>
    </physiologicalReaction>
</comment>
<keyword evidence="10" id="KW-0479">Metal-binding</keyword>
<dbReference type="PANTHER" id="PTHR28259:SF1">
    <property type="entry name" value="FLUORIDE EXPORT PROTEIN 1-RELATED"/>
    <property type="match status" value="1"/>
</dbReference>
<dbReference type="RefSeq" id="WP_172153485.1">
    <property type="nucleotide sequence ID" value="NZ_BAABID010000001.1"/>
</dbReference>
<comment type="caution">
    <text evidence="11">The sequence shown here is derived from an EMBL/GenBank/DDBJ whole genome shotgun (WGS) entry which is preliminary data.</text>
</comment>
<evidence type="ECO:0000313" key="11">
    <source>
        <dbReference type="EMBL" id="GAA4716732.1"/>
    </source>
</evidence>
<reference evidence="12" key="1">
    <citation type="journal article" date="2019" name="Int. J. Syst. Evol. Microbiol.">
        <title>The Global Catalogue of Microorganisms (GCM) 10K type strain sequencing project: providing services to taxonomists for standard genome sequencing and annotation.</title>
        <authorList>
            <consortium name="The Broad Institute Genomics Platform"/>
            <consortium name="The Broad Institute Genome Sequencing Center for Infectious Disease"/>
            <person name="Wu L."/>
            <person name="Ma J."/>
        </authorList>
    </citation>
    <scope>NUCLEOTIDE SEQUENCE [LARGE SCALE GENOMIC DNA]</scope>
    <source>
        <strain evidence="12">JCM 18063</strain>
    </source>
</reference>
<dbReference type="EMBL" id="BAABID010000001">
    <property type="protein sequence ID" value="GAA4716732.1"/>
    <property type="molecule type" value="Genomic_DNA"/>
</dbReference>
<comment type="activity regulation">
    <text evidence="10">Na(+) is not transported, but it plays an essential structural role and its presence is essential for fluoride channel function.</text>
</comment>
<feature type="transmembrane region" description="Helical" evidence="10">
    <location>
        <begin position="106"/>
        <end position="127"/>
    </location>
</feature>
<evidence type="ECO:0000256" key="10">
    <source>
        <dbReference type="HAMAP-Rule" id="MF_00454"/>
    </source>
</evidence>